<dbReference type="RefSeq" id="WP_076356233.1">
    <property type="nucleotide sequence ID" value="NZ_CP033926.1"/>
</dbReference>
<evidence type="ECO:0000313" key="4">
    <source>
        <dbReference type="Proteomes" id="UP000186106"/>
    </source>
</evidence>
<organism evidence="3 4">
    <name type="scientific">Chryseobacterium joostei</name>
    <dbReference type="NCBI Taxonomy" id="112234"/>
    <lineage>
        <taxon>Bacteria</taxon>
        <taxon>Pseudomonadati</taxon>
        <taxon>Bacteroidota</taxon>
        <taxon>Flavobacteriia</taxon>
        <taxon>Flavobacteriales</taxon>
        <taxon>Weeksellaceae</taxon>
        <taxon>Chryseobacterium group</taxon>
        <taxon>Chryseobacterium</taxon>
    </lineage>
</organism>
<evidence type="ECO:0000313" key="5">
    <source>
        <dbReference type="Proteomes" id="UP000279541"/>
    </source>
</evidence>
<dbReference type="SUPFAM" id="SSF47090">
    <property type="entry name" value="PGBD-like"/>
    <property type="match status" value="1"/>
</dbReference>
<dbReference type="OrthoDB" id="6020299at2"/>
<reference evidence="3 4" key="1">
    <citation type="submission" date="2017-01" db="EMBL/GenBank/DDBJ databases">
        <authorList>
            <person name="Mah S.A."/>
            <person name="Swanson W.J."/>
            <person name="Moy G.W."/>
            <person name="Vacquier V.D."/>
        </authorList>
    </citation>
    <scope>NUCLEOTIDE SEQUENCE [LARGE SCALE GENOMIC DNA]</scope>
    <source>
        <strain evidence="3 4">DSM 16927</strain>
    </source>
</reference>
<proteinExistence type="predicted"/>
<dbReference type="Pfam" id="PF01471">
    <property type="entry name" value="PG_binding_1"/>
    <property type="match status" value="1"/>
</dbReference>
<dbReference type="InterPro" id="IPR036366">
    <property type="entry name" value="PGBDSf"/>
</dbReference>
<dbReference type="EMBL" id="FTNZ01000007">
    <property type="protein sequence ID" value="SIS42574.1"/>
    <property type="molecule type" value="Genomic_DNA"/>
</dbReference>
<dbReference type="STRING" id="112234.SAMN05421768_10793"/>
<evidence type="ECO:0000313" key="3">
    <source>
        <dbReference type="EMBL" id="SIS42574.1"/>
    </source>
</evidence>
<evidence type="ECO:0000313" key="2">
    <source>
        <dbReference type="EMBL" id="AZB01497.1"/>
    </source>
</evidence>
<dbReference type="EMBL" id="CP033926">
    <property type="protein sequence ID" value="AZB01497.1"/>
    <property type="molecule type" value="Genomic_DNA"/>
</dbReference>
<sequence>MSTKISKIPKFGDNGKHVAVLQQILTNLGFGSTVQEIDGGFGPKTKNAILAFQKSNGIAATGTIDSTTQHALNLELDEDLYSYNLSFLEGINRDKQMTPLEGQEYLNGMIALCTNLEQVSQAKTEAHKEAPVNAECATTCSTFLEYAFRNAGLDSKSILFNDHTKYYPTHNVEIMLYRLGFKYYLKKEYKTQKGAVGVMARGKFYETFDHTFHIYVILEEENELYDKKMDNGKYGVVYTEDDVKVATRGFWLPDGILPAPRNPVAVPAAITATQEHEEDILGNTEELPVKFKTLENIPSYEWRESNLISFTSGMRIDADGSPRAYHRDSSLALDYLGNAGHSGKWWALATDNKQESGNPLIQKNTDPAPGYYISMTSLQDRTKNYSDPNRYVNSETIPYIVLPGGFSDDFSLGDIALVINKDNNKQCFAIFADHGPKGKLGEGSVYLAKQLGINGSAKSGGKDSNVQYILIKNSGNGTVLTNEEIQQIGAEKLHMDGMNKIADYRFPTNNKKEIALRLAETIGQRKALERLFNFKNAQGSHANFWAIVDFNKPSSEERLFIFNLIDESFKKYLVAHGKNSGDKYAKTFSNVNGSNCSSLGVYKTGETYIGKHGKSLRIDGLESSNSNVRERAIVIHSADYVVPNFENTGRAGRSEGCFAVHPSVSNEVIENLKEGSYFLAWYQGD</sequence>
<keyword evidence="5" id="KW-1185">Reference proteome</keyword>
<dbReference type="AlphaFoldDB" id="A0A1N7IZV6"/>
<dbReference type="Pfam" id="PF13645">
    <property type="entry name" value="YkuD_2"/>
    <property type="match status" value="1"/>
</dbReference>
<dbReference type="PANTHER" id="PTHR38477">
    <property type="entry name" value="HYPOTHETICAL EXPORTED PROTEIN"/>
    <property type="match status" value="1"/>
</dbReference>
<dbReference type="Gene3D" id="1.10.101.10">
    <property type="entry name" value="PGBD-like superfamily/PGBD"/>
    <property type="match status" value="1"/>
</dbReference>
<evidence type="ECO:0000259" key="1">
    <source>
        <dbReference type="Pfam" id="PF01471"/>
    </source>
</evidence>
<reference evidence="2 5" key="2">
    <citation type="submission" date="2018-11" db="EMBL/GenBank/DDBJ databases">
        <title>Proposal to divide the Flavobacteriaceae and reorganize its genera based on Amino Acid Identity values calculated from whole genome sequences.</title>
        <authorList>
            <person name="Nicholson A.C."/>
            <person name="Gulvik C.A."/>
            <person name="Whitney A.M."/>
            <person name="Humrighouse B.W."/>
            <person name="Bell M."/>
            <person name="Holmes B."/>
            <person name="Steigerwalt A.G."/>
            <person name="Villarma A."/>
            <person name="Sheth M."/>
            <person name="Batra D."/>
            <person name="Pryor J."/>
            <person name="Bernardet J.-F."/>
            <person name="Hugo C."/>
            <person name="Kampfer P."/>
            <person name="Newman J."/>
            <person name="McQuiston J.R."/>
        </authorList>
    </citation>
    <scope>NUCLEOTIDE SEQUENCE [LARGE SCALE GENOMIC DNA]</scope>
    <source>
        <strain evidence="2 5">DSM 16927</strain>
    </source>
</reference>
<dbReference type="PANTHER" id="PTHR38477:SF1">
    <property type="entry name" value="MUREIN L,D-TRANSPEPTIDASE CATALYTIC DOMAIN FAMILY PROTEIN"/>
    <property type="match status" value="1"/>
</dbReference>
<dbReference type="Proteomes" id="UP000186106">
    <property type="component" value="Unassembled WGS sequence"/>
</dbReference>
<protein>
    <submittedName>
        <fullName evidence="3">Putative peptidoglycan binding domain-containing protein</fullName>
    </submittedName>
</protein>
<gene>
    <name evidence="2" type="ORF">EG359_18615</name>
    <name evidence="3" type="ORF">SAMN05421768_10793</name>
</gene>
<dbReference type="InterPro" id="IPR002477">
    <property type="entry name" value="Peptidoglycan-bd-like"/>
</dbReference>
<name>A0A1N7IZV6_9FLAO</name>
<accession>A0A1N7IZV6</accession>
<dbReference type="Proteomes" id="UP000279541">
    <property type="component" value="Chromosome"/>
</dbReference>
<dbReference type="InterPro" id="IPR036365">
    <property type="entry name" value="PGBD-like_sf"/>
</dbReference>
<feature type="domain" description="Peptidoglycan binding-like" evidence="1">
    <location>
        <begin position="15"/>
        <end position="72"/>
    </location>
</feature>
<dbReference type="KEGG" id="cjt:EG359_18615"/>
<dbReference type="InterPro" id="IPR032676">
    <property type="entry name" value="YkuD_2"/>
</dbReference>